<dbReference type="EMBL" id="JAUHMF010000001">
    <property type="protein sequence ID" value="MDT8898105.1"/>
    <property type="molecule type" value="Genomic_DNA"/>
</dbReference>
<evidence type="ECO:0000256" key="4">
    <source>
        <dbReference type="ARBA" id="ARBA00035256"/>
    </source>
</evidence>
<evidence type="ECO:0000313" key="9">
    <source>
        <dbReference type="Proteomes" id="UP001254165"/>
    </source>
</evidence>
<comment type="caution">
    <text evidence="8">The sequence shown here is derived from an EMBL/GenBank/DDBJ whole genome shotgun (WGS) entry which is preliminary data.</text>
</comment>
<dbReference type="InterPro" id="IPR001865">
    <property type="entry name" value="Ribosomal_uS2"/>
</dbReference>
<comment type="similarity">
    <text evidence="1 5 6">Belongs to the universal ribosomal protein uS2 family.</text>
</comment>
<keyword evidence="9" id="KW-1185">Reference proteome</keyword>
<evidence type="ECO:0000256" key="3">
    <source>
        <dbReference type="ARBA" id="ARBA00023274"/>
    </source>
</evidence>
<name>A0ABU3NP20_9CHLR</name>
<organism evidence="8 9">
    <name type="scientific">Thermanaerothrix solaris</name>
    <dbReference type="NCBI Taxonomy" id="3058434"/>
    <lineage>
        <taxon>Bacteria</taxon>
        <taxon>Bacillati</taxon>
        <taxon>Chloroflexota</taxon>
        <taxon>Anaerolineae</taxon>
        <taxon>Anaerolineales</taxon>
        <taxon>Anaerolineaceae</taxon>
        <taxon>Thermanaerothrix</taxon>
    </lineage>
</organism>
<dbReference type="PROSITE" id="PS00962">
    <property type="entry name" value="RIBOSOMAL_S2_1"/>
    <property type="match status" value="1"/>
</dbReference>
<evidence type="ECO:0000256" key="1">
    <source>
        <dbReference type="ARBA" id="ARBA00006242"/>
    </source>
</evidence>
<evidence type="ECO:0000256" key="2">
    <source>
        <dbReference type="ARBA" id="ARBA00022980"/>
    </source>
</evidence>
<evidence type="ECO:0000256" key="5">
    <source>
        <dbReference type="HAMAP-Rule" id="MF_00291"/>
    </source>
</evidence>
<feature type="region of interest" description="Disordered" evidence="7">
    <location>
        <begin position="276"/>
        <end position="304"/>
    </location>
</feature>
<dbReference type="GO" id="GO:0005840">
    <property type="term" value="C:ribosome"/>
    <property type="evidence" value="ECO:0007669"/>
    <property type="project" value="UniProtKB-KW"/>
</dbReference>
<dbReference type="Proteomes" id="UP001254165">
    <property type="component" value="Unassembled WGS sequence"/>
</dbReference>
<dbReference type="SUPFAM" id="SSF52313">
    <property type="entry name" value="Ribosomal protein S2"/>
    <property type="match status" value="1"/>
</dbReference>
<dbReference type="InterPro" id="IPR018130">
    <property type="entry name" value="Ribosomal_uS2_CS"/>
</dbReference>
<dbReference type="RefSeq" id="WP_315624751.1">
    <property type="nucleotide sequence ID" value="NZ_JAUHMF010000001.1"/>
</dbReference>
<keyword evidence="2 5" id="KW-0689">Ribosomal protein</keyword>
<dbReference type="PANTHER" id="PTHR12534:SF0">
    <property type="entry name" value="SMALL RIBOSOMAL SUBUNIT PROTEIN US2M"/>
    <property type="match status" value="1"/>
</dbReference>
<evidence type="ECO:0000313" key="8">
    <source>
        <dbReference type="EMBL" id="MDT8898105.1"/>
    </source>
</evidence>
<gene>
    <name evidence="5 8" type="primary">rpsB</name>
    <name evidence="8" type="ORF">QYE77_07465</name>
</gene>
<reference evidence="8 9" key="1">
    <citation type="submission" date="2023-07" db="EMBL/GenBank/DDBJ databases">
        <title>Novel species of Thermanaerothrix with wide hydrolytic capabilities.</title>
        <authorList>
            <person name="Zayulina K.S."/>
            <person name="Podosokorskaya O.A."/>
            <person name="Elcheninov A.G."/>
        </authorList>
    </citation>
    <scope>NUCLEOTIDE SEQUENCE [LARGE SCALE GENOMIC DNA]</scope>
    <source>
        <strain evidence="8 9">4228-RoL</strain>
    </source>
</reference>
<protein>
    <recommendedName>
        <fullName evidence="4 5">Small ribosomal subunit protein uS2</fullName>
    </recommendedName>
</protein>
<dbReference type="NCBIfam" id="TIGR01011">
    <property type="entry name" value="rpsB_bact"/>
    <property type="match status" value="1"/>
</dbReference>
<dbReference type="Gene3D" id="3.40.50.10490">
    <property type="entry name" value="Glucose-6-phosphate isomerase like protein, domain 1"/>
    <property type="match status" value="1"/>
</dbReference>
<dbReference type="Pfam" id="PF00318">
    <property type="entry name" value="Ribosomal_S2"/>
    <property type="match status" value="1"/>
</dbReference>
<dbReference type="CDD" id="cd01425">
    <property type="entry name" value="RPS2"/>
    <property type="match status" value="1"/>
</dbReference>
<evidence type="ECO:0000256" key="7">
    <source>
        <dbReference type="SAM" id="MobiDB-lite"/>
    </source>
</evidence>
<sequence>MANVISMKALLESGVHFGHRTNKWHPAMRPYIFTERNGIHIIDLQQTVKALNEAYKVVVDTVSKGGTVLFVGTKRQAQDTIREEAQRCGMPYVVERWLPGTLTNWITIYQRILELDRLEKMRDSGELQARTKKERLLIEREIVRLQTRLSGLRTMKRLPDLLFVVDVCREATAVHEANLKNIPVIALVDTNCDPTGVDYVIPSNDDAIRAIKLLVGKIADAVLEGKALRKEEVVEEEVEPTFAVAPTAVRYTMLDEEEIGDEDLLGDATLAKLSGRPARKAIEDEEEEEVEDIEEIEAEDEEEA</sequence>
<keyword evidence="3 5" id="KW-0687">Ribonucleoprotein</keyword>
<feature type="compositionally biased region" description="Acidic residues" evidence="7">
    <location>
        <begin position="283"/>
        <end position="304"/>
    </location>
</feature>
<dbReference type="PRINTS" id="PR00395">
    <property type="entry name" value="RIBOSOMALS2"/>
</dbReference>
<dbReference type="Gene3D" id="1.10.287.610">
    <property type="entry name" value="Helix hairpin bin"/>
    <property type="match status" value="1"/>
</dbReference>
<dbReference type="InterPro" id="IPR005706">
    <property type="entry name" value="Ribosomal_uS2_bac/mit/plastid"/>
</dbReference>
<proteinExistence type="inferred from homology"/>
<dbReference type="HAMAP" id="MF_00291_B">
    <property type="entry name" value="Ribosomal_uS2_B"/>
    <property type="match status" value="1"/>
</dbReference>
<dbReference type="PANTHER" id="PTHR12534">
    <property type="entry name" value="30S RIBOSOMAL PROTEIN S2 PROKARYOTIC AND ORGANELLAR"/>
    <property type="match status" value="1"/>
</dbReference>
<accession>A0ABU3NP20</accession>
<dbReference type="InterPro" id="IPR023591">
    <property type="entry name" value="Ribosomal_uS2_flav_dom_sf"/>
</dbReference>
<evidence type="ECO:0000256" key="6">
    <source>
        <dbReference type="RuleBase" id="RU003631"/>
    </source>
</evidence>
<dbReference type="PROSITE" id="PS00963">
    <property type="entry name" value="RIBOSOMAL_S2_2"/>
    <property type="match status" value="1"/>
</dbReference>